<organism evidence="2 3">
    <name type="scientific">Rhodococcus artemisiae</name>
    <dbReference type="NCBI Taxonomy" id="714159"/>
    <lineage>
        <taxon>Bacteria</taxon>
        <taxon>Bacillati</taxon>
        <taxon>Actinomycetota</taxon>
        <taxon>Actinomycetes</taxon>
        <taxon>Mycobacteriales</taxon>
        <taxon>Nocardiaceae</taxon>
        <taxon>Rhodococcus</taxon>
    </lineage>
</organism>
<dbReference type="InterPro" id="IPR006016">
    <property type="entry name" value="UspA"/>
</dbReference>
<evidence type="ECO:0000259" key="1">
    <source>
        <dbReference type="Pfam" id="PF00582"/>
    </source>
</evidence>
<dbReference type="Gene3D" id="3.40.50.620">
    <property type="entry name" value="HUPs"/>
    <property type="match status" value="1"/>
</dbReference>
<dbReference type="SUPFAM" id="SSF52402">
    <property type="entry name" value="Adenine nucleotide alpha hydrolases-like"/>
    <property type="match status" value="1"/>
</dbReference>
<gene>
    <name evidence="2" type="ORF">Q7514_00965</name>
</gene>
<dbReference type="Pfam" id="PF00582">
    <property type="entry name" value="Usp"/>
    <property type="match status" value="1"/>
</dbReference>
<proteinExistence type="predicted"/>
<protein>
    <submittedName>
        <fullName evidence="2">Universal stress protein</fullName>
    </submittedName>
</protein>
<name>A0ABU7L3H3_9NOCA</name>
<evidence type="ECO:0000313" key="2">
    <source>
        <dbReference type="EMBL" id="MEE2056096.1"/>
    </source>
</evidence>
<keyword evidence="3" id="KW-1185">Reference proteome</keyword>
<dbReference type="EMBL" id="JAUTXY010000001">
    <property type="protein sequence ID" value="MEE2056096.1"/>
    <property type="molecule type" value="Genomic_DNA"/>
</dbReference>
<comment type="caution">
    <text evidence="2">The sequence shown here is derived from an EMBL/GenBank/DDBJ whole genome shotgun (WGS) entry which is preliminary data.</text>
</comment>
<evidence type="ECO:0000313" key="3">
    <source>
        <dbReference type="Proteomes" id="UP001336020"/>
    </source>
</evidence>
<reference evidence="2 3" key="1">
    <citation type="submission" date="2023-07" db="EMBL/GenBank/DDBJ databases">
        <authorList>
            <person name="Girao M."/>
            <person name="Carvalho M.F."/>
        </authorList>
    </citation>
    <scope>NUCLEOTIDE SEQUENCE [LARGE SCALE GENOMIC DNA]</scope>
    <source>
        <strain evidence="2 3">YIM65754</strain>
    </source>
</reference>
<accession>A0ABU7L3H3</accession>
<feature type="domain" description="UspA" evidence="1">
    <location>
        <begin position="3"/>
        <end position="120"/>
    </location>
</feature>
<dbReference type="InterPro" id="IPR014729">
    <property type="entry name" value="Rossmann-like_a/b/a_fold"/>
</dbReference>
<sequence length="122" mass="12896">MSVAVVHAETPEGRAALRAGAREAADRGQKLVVLALLDDPAESEAVDADVREILGEGDWELLTDVHDGDSVGTLVELLARSGAERAVVGSRGRTATGKFLLERGLQRMIIEAAVPVLVVKDE</sequence>
<dbReference type="Proteomes" id="UP001336020">
    <property type="component" value="Unassembled WGS sequence"/>
</dbReference>
<dbReference type="RefSeq" id="WP_330131406.1">
    <property type="nucleotide sequence ID" value="NZ_JAUTXY010000001.1"/>
</dbReference>